<keyword evidence="4" id="KW-1185">Reference proteome</keyword>
<dbReference type="AlphaFoldDB" id="A0AAN8FB88"/>
<feature type="region of interest" description="Disordered" evidence="2">
    <location>
        <begin position="537"/>
        <end position="600"/>
    </location>
</feature>
<feature type="coiled-coil region" evidence="1">
    <location>
        <begin position="427"/>
        <end position="525"/>
    </location>
</feature>
<evidence type="ECO:0000256" key="1">
    <source>
        <dbReference type="SAM" id="Coils"/>
    </source>
</evidence>
<dbReference type="Proteomes" id="UP001331761">
    <property type="component" value="Unassembled WGS sequence"/>
</dbReference>
<feature type="region of interest" description="Disordered" evidence="2">
    <location>
        <begin position="612"/>
        <end position="642"/>
    </location>
</feature>
<keyword evidence="1" id="KW-0175">Coiled coil</keyword>
<dbReference type="EMBL" id="WIXE01024102">
    <property type="protein sequence ID" value="KAK5965905.1"/>
    <property type="molecule type" value="Genomic_DNA"/>
</dbReference>
<feature type="compositionally biased region" description="Basic and acidic residues" evidence="2">
    <location>
        <begin position="615"/>
        <end position="625"/>
    </location>
</feature>
<protein>
    <submittedName>
        <fullName evidence="3">Uncharacterized protein</fullName>
    </submittedName>
</protein>
<feature type="compositionally biased region" description="Acidic residues" evidence="2">
    <location>
        <begin position="552"/>
        <end position="561"/>
    </location>
</feature>
<proteinExistence type="predicted"/>
<organism evidence="3 4">
    <name type="scientific">Trichostrongylus colubriformis</name>
    <name type="common">Black scour worm</name>
    <dbReference type="NCBI Taxonomy" id="6319"/>
    <lineage>
        <taxon>Eukaryota</taxon>
        <taxon>Metazoa</taxon>
        <taxon>Ecdysozoa</taxon>
        <taxon>Nematoda</taxon>
        <taxon>Chromadorea</taxon>
        <taxon>Rhabditida</taxon>
        <taxon>Rhabditina</taxon>
        <taxon>Rhabditomorpha</taxon>
        <taxon>Strongyloidea</taxon>
        <taxon>Trichostrongylidae</taxon>
        <taxon>Trichostrongylus</taxon>
    </lineage>
</organism>
<reference evidence="3 4" key="1">
    <citation type="submission" date="2019-10" db="EMBL/GenBank/DDBJ databases">
        <title>Assembly and Annotation for the nematode Trichostrongylus colubriformis.</title>
        <authorList>
            <person name="Martin J."/>
        </authorList>
    </citation>
    <scope>NUCLEOTIDE SEQUENCE [LARGE SCALE GENOMIC DNA]</scope>
    <source>
        <strain evidence="3">G859</strain>
        <tissue evidence="3">Whole worm</tissue>
    </source>
</reference>
<evidence type="ECO:0000313" key="4">
    <source>
        <dbReference type="Proteomes" id="UP001331761"/>
    </source>
</evidence>
<name>A0AAN8FB88_TRICO</name>
<accession>A0AAN8FB88</accession>
<evidence type="ECO:0000313" key="3">
    <source>
        <dbReference type="EMBL" id="KAK5965905.1"/>
    </source>
</evidence>
<evidence type="ECO:0000256" key="2">
    <source>
        <dbReference type="SAM" id="MobiDB-lite"/>
    </source>
</evidence>
<gene>
    <name evidence="3" type="ORF">GCK32_012453</name>
</gene>
<comment type="caution">
    <text evidence="3">The sequence shown here is derived from an EMBL/GenBank/DDBJ whole genome shotgun (WGS) entry which is preliminary data.</text>
</comment>
<feature type="compositionally biased region" description="Basic and acidic residues" evidence="2">
    <location>
        <begin position="569"/>
        <end position="600"/>
    </location>
</feature>
<sequence>MDSSVHTIESHQYLDHLGQWEHHWAIQPHDVEKEYCGPEKEEKALINVQSSLHRQGVGPYVKNRVKEVHNIVKELEELNVNVQFGYIDTARNPADIGTRGASAEELSSHIWWKAYPLRSMNEHDTTSSFFKIAIQDKAFEEEEKSNAFTVTATTTKTEPPMDLLDLSRYSSKKKVLRILAYVIRFIKNVTVRLREALKNNLQRHLTYLHAPSQEHLTASEIEDAHAVLIKNHQSVYLQQQYKKQLSKNLNLKEDEKHLVRAYGRLNKKMASKRADDEYARRRRAEEEKLIETIRYKRRRIKLAPSYPSEEEIQKKISRILSTVIQLIRYNNIYESFTNIRGNRPQFFARMEATLYKCHMEKVHLETCHVLERLRSAVDGLSMGYELYGLLVLADDTLSTTRDEFFNQDIMGVPLDPTFTSEFVRKELEFLEDFRQKVEIEIREAELQTKNETHESVSENLKRMITDLQRKIEEKFEDLGQQEERMKHVSDQPSVEERIDHLSKEMKEQREEIRSTCEKIDLLKDTFCKKESLSSTSSSLEKSIPFMDQPQSTDDDHEDLLDFDITPEAVPERDHDKQEDAFDSKTPVPEERHYDSNEEDLLDLHDEVICEESDDEFMHERSRNDDSNNSQVSPKTKRAEKEREELQHRLYVLKTLTHKLRKVPERKLSYNNMMREEERYLRCSFCFAKGMHYSDSCPEVPMVKEGRWRIRCESCLDYKHEIRDCWRTPKRCMYCSSNEHNKALCILPERIYDYYREIEEIERELEAHKDYYGSKCGPSTHTRRECHRCDEV</sequence>